<protein>
    <submittedName>
        <fullName evidence="2">Antitoxin</fullName>
    </submittedName>
</protein>
<name>A0ABU7FCZ2_9ACTN</name>
<evidence type="ECO:0000313" key="3">
    <source>
        <dbReference type="Proteomes" id="UP001333996"/>
    </source>
</evidence>
<feature type="compositionally biased region" description="Basic and acidic residues" evidence="1">
    <location>
        <begin position="55"/>
        <end position="64"/>
    </location>
</feature>
<dbReference type="RefSeq" id="WP_329506340.1">
    <property type="nucleotide sequence ID" value="NZ_BAAAYZ010000028.1"/>
</dbReference>
<feature type="region of interest" description="Disordered" evidence="1">
    <location>
        <begin position="1"/>
        <end position="64"/>
    </location>
</feature>
<evidence type="ECO:0000256" key="1">
    <source>
        <dbReference type="SAM" id="MobiDB-lite"/>
    </source>
</evidence>
<feature type="compositionally biased region" description="Basic and acidic residues" evidence="1">
    <location>
        <begin position="1"/>
        <end position="25"/>
    </location>
</feature>
<evidence type="ECO:0000313" key="2">
    <source>
        <dbReference type="EMBL" id="MED7822036.1"/>
    </source>
</evidence>
<comment type="caution">
    <text evidence="2">The sequence shown here is derived from an EMBL/GenBank/DDBJ whole genome shotgun (WGS) entry which is preliminary data.</text>
</comment>
<sequence length="64" mass="6948">MSVMDKLKRMLTGHGERVGESHDQAGRPAGENTQGRPAGGVDKGPDALRQQMRSPQDRDNPPQP</sequence>
<accession>A0ABU7FCZ2</accession>
<dbReference type="Proteomes" id="UP001333996">
    <property type="component" value="Unassembled WGS sequence"/>
</dbReference>
<dbReference type="InterPro" id="IPR028037">
    <property type="entry name" value="Antitoxin_Rv0909/MT0933"/>
</dbReference>
<reference evidence="2" key="1">
    <citation type="submission" date="2024-01" db="EMBL/GenBank/DDBJ databases">
        <title>First draft genome sequence data of TA4-1, the type strain of Gram-positive actinobacterium Streptomyces chiangmaiensis.</title>
        <authorList>
            <person name="Yasawong M."/>
            <person name="Nantapong N."/>
        </authorList>
    </citation>
    <scope>NUCLEOTIDE SEQUENCE</scope>
    <source>
        <strain evidence="2">TA4-1</strain>
    </source>
</reference>
<organism evidence="2 3">
    <name type="scientific">Streptomyces chiangmaiensis</name>
    <dbReference type="NCBI Taxonomy" id="766497"/>
    <lineage>
        <taxon>Bacteria</taxon>
        <taxon>Bacillati</taxon>
        <taxon>Actinomycetota</taxon>
        <taxon>Actinomycetes</taxon>
        <taxon>Kitasatosporales</taxon>
        <taxon>Streptomycetaceae</taxon>
        <taxon>Streptomyces</taxon>
    </lineage>
</organism>
<dbReference type="EMBL" id="JAYWVC010000018">
    <property type="protein sequence ID" value="MED7822036.1"/>
    <property type="molecule type" value="Genomic_DNA"/>
</dbReference>
<gene>
    <name evidence="2" type="ORF">VXC91_08580</name>
</gene>
<keyword evidence="3" id="KW-1185">Reference proteome</keyword>
<proteinExistence type="predicted"/>
<dbReference type="Pfam" id="PF14013">
    <property type="entry name" value="MT0933_antitox"/>
    <property type="match status" value="1"/>
</dbReference>